<dbReference type="RefSeq" id="XP_019032867.1">
    <property type="nucleotide sequence ID" value="XM_019175135.1"/>
</dbReference>
<dbReference type="AlphaFoldDB" id="A0A1E3JIM0"/>
<evidence type="ECO:0000313" key="2">
    <source>
        <dbReference type="EMBL" id="ODO00675.1"/>
    </source>
</evidence>
<dbReference type="EMBL" id="AWGH01000007">
    <property type="protein sequence ID" value="ODO00675.1"/>
    <property type="molecule type" value="Genomic_DNA"/>
</dbReference>
<comment type="caution">
    <text evidence="2">The sequence shown here is derived from an EMBL/GenBank/DDBJ whole genome shotgun (WGS) entry which is preliminary data.</text>
</comment>
<evidence type="ECO:0000313" key="3">
    <source>
        <dbReference type="Proteomes" id="UP000094819"/>
    </source>
</evidence>
<proteinExistence type="predicted"/>
<protein>
    <submittedName>
        <fullName evidence="2">Uncharacterized protein</fullName>
    </submittedName>
</protein>
<accession>A0A1E3JIM0</accession>
<dbReference type="GeneID" id="30192213"/>
<organism evidence="2 3">
    <name type="scientific">Cryptococcus wingfieldii CBS 7118</name>
    <dbReference type="NCBI Taxonomy" id="1295528"/>
    <lineage>
        <taxon>Eukaryota</taxon>
        <taxon>Fungi</taxon>
        <taxon>Dikarya</taxon>
        <taxon>Basidiomycota</taxon>
        <taxon>Agaricomycotina</taxon>
        <taxon>Tremellomycetes</taxon>
        <taxon>Tremellales</taxon>
        <taxon>Cryptococcaceae</taxon>
        <taxon>Cryptococcus</taxon>
    </lineage>
</organism>
<keyword evidence="3" id="KW-1185">Reference proteome</keyword>
<evidence type="ECO:0000256" key="1">
    <source>
        <dbReference type="SAM" id="MobiDB-lite"/>
    </source>
</evidence>
<dbReference type="Proteomes" id="UP000094819">
    <property type="component" value="Unassembled WGS sequence"/>
</dbReference>
<name>A0A1E3JIM0_9TREE</name>
<sequence>MNPINHPGAPYGDPYRQAAQHQAQYPQSYNYAAPPNMSPGGLHHGAPPDLAAIARQGYLQQQQKLAQMGQMGVPGMMPNRGGVPGASQPQGYNMGITQEMREKHAREMAMREAVLRDTVAKDAAKKKSRQLKGTPAQQMLPRQGGGFQPPMSSDQYIKNAMTSPAVPQGEPIEPWADSLDELDPRELAMARFRKRHEVIGEIFGPETVKEIAEATKDFDLWSGLDGEALQEKVVSLEQETLDLEEKLATEPEAFKKRLTDIDVGEEL</sequence>
<reference evidence="2 3" key="1">
    <citation type="submission" date="2016-06" db="EMBL/GenBank/DDBJ databases">
        <title>Evolution of pathogenesis and genome organization in the Tremellales.</title>
        <authorList>
            <person name="Cuomo C."/>
            <person name="Litvintseva A."/>
            <person name="Heitman J."/>
            <person name="Chen Y."/>
            <person name="Sun S."/>
            <person name="Springer D."/>
            <person name="Dromer F."/>
            <person name="Young S."/>
            <person name="Zeng Q."/>
            <person name="Chapman S."/>
            <person name="Gujja S."/>
            <person name="Saif S."/>
            <person name="Birren B."/>
        </authorList>
    </citation>
    <scope>NUCLEOTIDE SEQUENCE [LARGE SCALE GENOMIC DNA]</scope>
    <source>
        <strain evidence="2 3">CBS 7118</strain>
    </source>
</reference>
<feature type="region of interest" description="Disordered" evidence="1">
    <location>
        <begin position="122"/>
        <end position="144"/>
    </location>
</feature>
<gene>
    <name evidence="2" type="ORF">L198_03000</name>
</gene>
<dbReference type="OrthoDB" id="5321006at2759"/>
<feature type="region of interest" description="Disordered" evidence="1">
    <location>
        <begin position="1"/>
        <end position="24"/>
    </location>
</feature>